<name>A0A6H1ZG30_9ZZZZ</name>
<organism evidence="1">
    <name type="scientific">viral metagenome</name>
    <dbReference type="NCBI Taxonomy" id="1070528"/>
    <lineage>
        <taxon>unclassified sequences</taxon>
        <taxon>metagenomes</taxon>
        <taxon>organismal metagenomes</taxon>
    </lineage>
</organism>
<evidence type="ECO:0000313" key="2">
    <source>
        <dbReference type="EMBL" id="QJH95053.1"/>
    </source>
</evidence>
<evidence type="ECO:0000313" key="1">
    <source>
        <dbReference type="EMBL" id="QJA46150.1"/>
    </source>
</evidence>
<proteinExistence type="predicted"/>
<gene>
    <name evidence="1" type="ORF">TM448A00317_0052</name>
    <name evidence="2" type="ORF">TM448B00343_0059</name>
</gene>
<reference evidence="1" key="1">
    <citation type="submission" date="2020-03" db="EMBL/GenBank/DDBJ databases">
        <title>The deep terrestrial virosphere.</title>
        <authorList>
            <person name="Holmfeldt K."/>
            <person name="Nilsson E."/>
            <person name="Simone D."/>
            <person name="Lopez-Fernandez M."/>
            <person name="Wu X."/>
            <person name="de Brujin I."/>
            <person name="Lundin D."/>
            <person name="Andersson A."/>
            <person name="Bertilsson S."/>
            <person name="Dopson M."/>
        </authorList>
    </citation>
    <scope>NUCLEOTIDE SEQUENCE</scope>
    <source>
        <strain evidence="1">TM448A00317</strain>
        <strain evidence="2">TM448B00343</strain>
    </source>
</reference>
<sequence>MNNEEKKRLKDTLNRAFGWWASEDNNFSKAHEEDMYTILSLIDRMPEPKTEDKYMELIMAVENKYPGESRHQTALRYIKEAESRSSHTCKALGIKATP</sequence>
<dbReference type="AlphaFoldDB" id="A0A6H1ZG30"/>
<accession>A0A6H1ZG30</accession>
<protein>
    <submittedName>
        <fullName evidence="1">Uncharacterized protein</fullName>
    </submittedName>
</protein>
<dbReference type="EMBL" id="MT144611">
    <property type="protein sequence ID" value="QJH95053.1"/>
    <property type="molecule type" value="Genomic_DNA"/>
</dbReference>
<dbReference type="EMBL" id="MT144003">
    <property type="protein sequence ID" value="QJA46150.1"/>
    <property type="molecule type" value="Genomic_DNA"/>
</dbReference>